<gene>
    <name evidence="8" type="ORF">J2D75_02420</name>
</gene>
<dbReference type="PROSITE" id="PS00723">
    <property type="entry name" value="POLYPRENYL_SYNTHASE_1"/>
    <property type="match status" value="1"/>
</dbReference>
<dbReference type="Pfam" id="PF00348">
    <property type="entry name" value="polyprenyl_synt"/>
    <property type="match status" value="1"/>
</dbReference>
<sequence length="356" mass="37962">MDVAVSLPESGRATSQDGSGVFVSKPGEAGLRGLADYLASDMSACNRVIVERMQSSVALIPQLAAHLVAAGGKRLRPLLTLAAARLCGYDNQDGRMRHVEIAACVEFIHTATLLHDDVVDESQLRRGLASANAIFGNKASVLVGDFLFARSFQILTADASLDIMAILSAASATLAEGEVMQMTTQNDLSTSVDQYLQVIYGKTAALFAAACEAGAVIGACGPEQREALRLYGANLGMAFQLVDDALDYAADQAVLGKEVGDDFREGKVTLPVLAAYAAGDEADRIFWRRVIEDSEQTPDDLPAALERIARTDAIAITLARAEEYAAKAREALAGFDECEIKTLLLDTARYSVSREH</sequence>
<dbReference type="SUPFAM" id="SSF48576">
    <property type="entry name" value="Terpenoid synthases"/>
    <property type="match status" value="1"/>
</dbReference>
<dbReference type="PANTHER" id="PTHR12001:SF69">
    <property type="entry name" value="ALL TRANS-POLYPRENYL-DIPHOSPHATE SYNTHASE PDSS1"/>
    <property type="match status" value="1"/>
</dbReference>
<evidence type="ECO:0000256" key="3">
    <source>
        <dbReference type="ARBA" id="ARBA00022679"/>
    </source>
</evidence>
<evidence type="ECO:0000256" key="2">
    <source>
        <dbReference type="ARBA" id="ARBA00006706"/>
    </source>
</evidence>
<comment type="caution">
    <text evidence="8">The sequence shown here is derived from an EMBL/GenBank/DDBJ whole genome shotgun (WGS) entry which is preliminary data.</text>
</comment>
<dbReference type="InterPro" id="IPR000092">
    <property type="entry name" value="Polyprenyl_synt"/>
</dbReference>
<proteinExistence type="inferred from homology"/>
<accession>A0ABS3LL08</accession>
<organism evidence="8 9">
    <name type="scientific">Acetobacter suratthaniensis</name>
    <dbReference type="NCBI Taxonomy" id="1502841"/>
    <lineage>
        <taxon>Bacteria</taxon>
        <taxon>Pseudomonadati</taxon>
        <taxon>Pseudomonadota</taxon>
        <taxon>Alphaproteobacteria</taxon>
        <taxon>Acetobacterales</taxon>
        <taxon>Acetobacteraceae</taxon>
        <taxon>Acetobacter</taxon>
    </lineage>
</organism>
<feature type="region of interest" description="Disordered" evidence="7">
    <location>
        <begin position="1"/>
        <end position="21"/>
    </location>
</feature>
<dbReference type="PANTHER" id="PTHR12001">
    <property type="entry name" value="GERANYLGERANYL PYROPHOSPHATE SYNTHASE"/>
    <property type="match status" value="1"/>
</dbReference>
<dbReference type="RefSeq" id="WP_207852339.1">
    <property type="nucleotide sequence ID" value="NZ_JAFVMG010000001.1"/>
</dbReference>
<dbReference type="CDD" id="cd00685">
    <property type="entry name" value="Trans_IPPS_HT"/>
    <property type="match status" value="1"/>
</dbReference>
<dbReference type="InterPro" id="IPR033749">
    <property type="entry name" value="Polyprenyl_synt_CS"/>
</dbReference>
<evidence type="ECO:0000256" key="6">
    <source>
        <dbReference type="RuleBase" id="RU004466"/>
    </source>
</evidence>
<dbReference type="Gene3D" id="1.10.600.10">
    <property type="entry name" value="Farnesyl Diphosphate Synthase"/>
    <property type="match status" value="1"/>
</dbReference>
<evidence type="ECO:0000313" key="9">
    <source>
        <dbReference type="Proteomes" id="UP000664399"/>
    </source>
</evidence>
<comment type="cofactor">
    <cofactor evidence="1">
        <name>Mg(2+)</name>
        <dbReference type="ChEBI" id="CHEBI:18420"/>
    </cofactor>
</comment>
<dbReference type="Proteomes" id="UP000664399">
    <property type="component" value="Unassembled WGS sequence"/>
</dbReference>
<dbReference type="SFLD" id="SFLDS00005">
    <property type="entry name" value="Isoprenoid_Synthase_Type_I"/>
    <property type="match status" value="1"/>
</dbReference>
<protein>
    <submittedName>
        <fullName evidence="8">Polyprenyl synthetase family protein</fullName>
    </submittedName>
</protein>
<comment type="similarity">
    <text evidence="2 6">Belongs to the FPP/GGPP synthase family.</text>
</comment>
<keyword evidence="3 6" id="KW-0808">Transferase</keyword>
<dbReference type="InterPro" id="IPR008949">
    <property type="entry name" value="Isoprenoid_synthase_dom_sf"/>
</dbReference>
<keyword evidence="4" id="KW-0479">Metal-binding</keyword>
<keyword evidence="5" id="KW-0460">Magnesium</keyword>
<evidence type="ECO:0000256" key="5">
    <source>
        <dbReference type="ARBA" id="ARBA00022842"/>
    </source>
</evidence>
<keyword evidence="9" id="KW-1185">Reference proteome</keyword>
<evidence type="ECO:0000256" key="1">
    <source>
        <dbReference type="ARBA" id="ARBA00001946"/>
    </source>
</evidence>
<reference evidence="8 9" key="1">
    <citation type="submission" date="2021-03" db="EMBL/GenBank/DDBJ databases">
        <title>The complete genome sequence of Acetobacter suratthaniensis TBRC 1719.</title>
        <authorList>
            <person name="Charoenyingcharoen P."/>
            <person name="Yukphan P."/>
        </authorList>
    </citation>
    <scope>NUCLEOTIDE SEQUENCE [LARGE SCALE GENOMIC DNA]</scope>
    <source>
        <strain evidence="8 9">TBRC 1719</strain>
    </source>
</reference>
<evidence type="ECO:0000256" key="7">
    <source>
        <dbReference type="SAM" id="MobiDB-lite"/>
    </source>
</evidence>
<dbReference type="EMBL" id="JAFVMG010000001">
    <property type="protein sequence ID" value="MBO1327331.1"/>
    <property type="molecule type" value="Genomic_DNA"/>
</dbReference>
<name>A0ABS3LL08_9PROT</name>
<evidence type="ECO:0000256" key="4">
    <source>
        <dbReference type="ARBA" id="ARBA00022723"/>
    </source>
</evidence>
<evidence type="ECO:0000313" key="8">
    <source>
        <dbReference type="EMBL" id="MBO1327331.1"/>
    </source>
</evidence>